<evidence type="ECO:0000313" key="6">
    <source>
        <dbReference type="Proteomes" id="UP000291116"/>
    </source>
</evidence>
<reference evidence="5 6" key="1">
    <citation type="submission" date="2019-01" db="EMBL/GenBank/DDBJ databases">
        <authorList>
            <person name="Ferrante I. M."/>
        </authorList>
    </citation>
    <scope>NUCLEOTIDE SEQUENCE [LARGE SCALE GENOMIC DNA]</scope>
    <source>
        <strain evidence="5 6">B856</strain>
    </source>
</reference>
<dbReference type="OrthoDB" id="5046242at2759"/>
<name>A0A448Z489_9STRA</name>
<keyword evidence="6" id="KW-1185">Reference proteome</keyword>
<comment type="catalytic activity">
    <reaction evidence="3">
        <text>a secondary aliphatic amine + O2 + H2O = a primary amine + an aldehyde + H2O2</text>
        <dbReference type="Rhea" id="RHEA:26414"/>
        <dbReference type="ChEBI" id="CHEBI:15377"/>
        <dbReference type="ChEBI" id="CHEBI:15379"/>
        <dbReference type="ChEBI" id="CHEBI:16240"/>
        <dbReference type="ChEBI" id="CHEBI:17478"/>
        <dbReference type="ChEBI" id="CHEBI:58855"/>
        <dbReference type="ChEBI" id="CHEBI:65296"/>
        <dbReference type="EC" id="1.4.3.4"/>
    </reaction>
</comment>
<evidence type="ECO:0000256" key="2">
    <source>
        <dbReference type="ARBA" id="ARBA00012804"/>
    </source>
</evidence>
<dbReference type="Pfam" id="PF01593">
    <property type="entry name" value="Amino_oxidase"/>
    <property type="match status" value="1"/>
</dbReference>
<dbReference type="Gene3D" id="3.50.50.60">
    <property type="entry name" value="FAD/NAD(P)-binding domain"/>
    <property type="match status" value="2"/>
</dbReference>
<gene>
    <name evidence="5" type="ORF">PSNMU_V1.4_AUG-EV-PASAV3_0035730</name>
</gene>
<dbReference type="InterPro" id="IPR050703">
    <property type="entry name" value="Flavin_MAO"/>
</dbReference>
<dbReference type="Pfam" id="PF13450">
    <property type="entry name" value="NAD_binding_8"/>
    <property type="match status" value="1"/>
</dbReference>
<evidence type="ECO:0000313" key="5">
    <source>
        <dbReference type="EMBL" id="VEU36789.1"/>
    </source>
</evidence>
<evidence type="ECO:0000259" key="4">
    <source>
        <dbReference type="Pfam" id="PF01593"/>
    </source>
</evidence>
<dbReference type="InterPro" id="IPR002937">
    <property type="entry name" value="Amino_oxidase"/>
</dbReference>
<dbReference type="SUPFAM" id="SSF51905">
    <property type="entry name" value="FAD/NAD(P)-binding domain"/>
    <property type="match status" value="1"/>
</dbReference>
<dbReference type="EMBL" id="CAACVS010000103">
    <property type="protein sequence ID" value="VEU36789.1"/>
    <property type="molecule type" value="Genomic_DNA"/>
</dbReference>
<proteinExistence type="inferred from homology"/>
<dbReference type="GO" id="GO:0097621">
    <property type="term" value="F:monoamine oxidase activity"/>
    <property type="evidence" value="ECO:0007669"/>
    <property type="project" value="UniProtKB-EC"/>
</dbReference>
<accession>A0A448Z489</accession>
<dbReference type="AlphaFoldDB" id="A0A448Z489"/>
<evidence type="ECO:0000256" key="1">
    <source>
        <dbReference type="ARBA" id="ARBA00005995"/>
    </source>
</evidence>
<dbReference type="EC" id="1.4.3.4" evidence="2"/>
<protein>
    <recommendedName>
        <fullName evidence="2">monoamine oxidase</fullName>
        <ecNumber evidence="2">1.4.3.4</ecNumber>
    </recommendedName>
</protein>
<feature type="domain" description="Amine oxidase" evidence="4">
    <location>
        <begin position="103"/>
        <end position="371"/>
    </location>
</feature>
<dbReference type="InterPro" id="IPR036188">
    <property type="entry name" value="FAD/NAD-bd_sf"/>
</dbReference>
<dbReference type="Proteomes" id="UP000291116">
    <property type="component" value="Unassembled WGS sequence"/>
</dbReference>
<sequence length="382" mass="41911">MKDDSSPTPLIDVIIVGGGLSGLMIARYLKNSTASWKLLEASSRIGGRLQNDVGSDGPSRNIDLGGAWVWPRHQRTIMAALVDSPLLGIKTFLQPGDDYRASETTRIVGGAVELAIKIYEELQVTNNVQLKCPVVAIRKNSDRSIAVELKSGEVIRCRHAVLAVPPRILSEKVSFDPDLPNAKMAAMSQSETWMAGVTKVALVYKGSPSFWPLIVSEADNIVSPRKRRPAFQVYDGSPFSSLPSSTNTENDDKVSVLTFFTLASLSNDTNDDDRLANDCAEQLCDSLSTEAIRKVPVLDKYIRSFDEFHVKRWPQEAYISHNTNPMTITPHPQPIPELAKSEWDGTLLFAGTETDQRSPGVMEGAVGAAFRVISELKQKLSQ</sequence>
<dbReference type="PANTHER" id="PTHR43563">
    <property type="entry name" value="AMINE OXIDASE"/>
    <property type="match status" value="1"/>
</dbReference>
<comment type="similarity">
    <text evidence="1">Belongs to the flavin monoamine oxidase family.</text>
</comment>
<organism evidence="5 6">
    <name type="scientific">Pseudo-nitzschia multistriata</name>
    <dbReference type="NCBI Taxonomy" id="183589"/>
    <lineage>
        <taxon>Eukaryota</taxon>
        <taxon>Sar</taxon>
        <taxon>Stramenopiles</taxon>
        <taxon>Ochrophyta</taxon>
        <taxon>Bacillariophyta</taxon>
        <taxon>Bacillariophyceae</taxon>
        <taxon>Bacillariophycidae</taxon>
        <taxon>Bacillariales</taxon>
        <taxon>Bacillariaceae</taxon>
        <taxon>Pseudo-nitzschia</taxon>
    </lineage>
</organism>
<dbReference type="PANTHER" id="PTHR43563:SF14">
    <property type="entry name" value="AMINE OXIDASE"/>
    <property type="match status" value="1"/>
</dbReference>
<evidence type="ECO:0000256" key="3">
    <source>
        <dbReference type="ARBA" id="ARBA00048448"/>
    </source>
</evidence>